<dbReference type="AlphaFoldDB" id="A0A1T4RHH2"/>
<evidence type="ECO:0000313" key="2">
    <source>
        <dbReference type="Proteomes" id="UP000190888"/>
    </source>
</evidence>
<accession>A0A1T4RHH2</accession>
<protein>
    <submittedName>
        <fullName evidence="1">Uncharacterized protein</fullName>
    </submittedName>
</protein>
<proteinExistence type="predicted"/>
<sequence>MSKKAFLFVCGVGTAFFACKKNDTRVRDHTGASFQSVSAWYQQAIQQGSEPVRRNLAVIMKSLDCTRSTRFVKPDGTVCHIIPAKLKAEDPDAKKFLVLREKDQRYEAEGVYEAGSIEQLKALFTINRLNSGQAVTRWNIDGTPSMGWQTTVDGREQIKKAKSISNTAVKISDATVNRPDRRAPEEDLCIDWYWILFDIRTGEIISEVYVFSTGNCSFGNGSAFVPVSPTSCYDEQEADFHFEANNSTPLSVGIGADVMDINGITKFKNPSWKCFSGAGGGWWLVSKEIGKVKLADPLTNTWAWVSLTHGSIVMNGSAPPGTAIDYTQGTGTPSFTPEAAQNSLILYAGMELDYGITYSFLSDCSFLGTNIGKLVSPVSKQYHSSYGFWNANP</sequence>
<name>A0A1T4RHH2_9BACT</name>
<dbReference type="OrthoDB" id="687341at2"/>
<gene>
    <name evidence="1" type="ORF">SAMN04488132_11279</name>
</gene>
<evidence type="ECO:0000313" key="1">
    <source>
        <dbReference type="EMBL" id="SKA15357.1"/>
    </source>
</evidence>
<dbReference type="RefSeq" id="WP_139367208.1">
    <property type="nucleotide sequence ID" value="NZ_FUWH01000012.1"/>
</dbReference>
<organism evidence="1 2">
    <name type="scientific">Sediminibacterium ginsengisoli</name>
    <dbReference type="NCBI Taxonomy" id="413434"/>
    <lineage>
        <taxon>Bacteria</taxon>
        <taxon>Pseudomonadati</taxon>
        <taxon>Bacteroidota</taxon>
        <taxon>Chitinophagia</taxon>
        <taxon>Chitinophagales</taxon>
        <taxon>Chitinophagaceae</taxon>
        <taxon>Sediminibacterium</taxon>
    </lineage>
</organism>
<dbReference type="Proteomes" id="UP000190888">
    <property type="component" value="Unassembled WGS sequence"/>
</dbReference>
<dbReference type="PROSITE" id="PS51257">
    <property type="entry name" value="PROKAR_LIPOPROTEIN"/>
    <property type="match status" value="1"/>
</dbReference>
<dbReference type="EMBL" id="FUWH01000012">
    <property type="protein sequence ID" value="SKA15357.1"/>
    <property type="molecule type" value="Genomic_DNA"/>
</dbReference>
<reference evidence="1 2" key="1">
    <citation type="submission" date="2017-02" db="EMBL/GenBank/DDBJ databases">
        <authorList>
            <person name="Peterson S.W."/>
        </authorList>
    </citation>
    <scope>NUCLEOTIDE SEQUENCE [LARGE SCALE GENOMIC DNA]</scope>
    <source>
        <strain evidence="1 2">DSM 22335</strain>
    </source>
</reference>
<keyword evidence="2" id="KW-1185">Reference proteome</keyword>